<dbReference type="InterPro" id="IPR036291">
    <property type="entry name" value="NAD(P)-bd_dom_sf"/>
</dbReference>
<sequence>MGCLVAAALSEKAKAKVTLLTRRSPPSPMATVQVKKSYPDIPPVFSSSFSSSSSPSSPSSSSPSSPTGKSYAATLPLQSSQTEEGGEAPGIKYLLMLTKAYDFKKALRQIFPRLTAESVVVVLSNGMGWEEEAKEVLREGGKEGGREGGPTLVLGSVTHAPVDMRRRLWLKFGANCIINPLTLLLHCRNGAVLEGGREGGREGGLGELILALCEETAQVAKALAKETSGSPTPPCPSPTAGELEAFTVKVAAATAWNESSMLRDGRAGGRRGGGRRSST</sequence>
<dbReference type="AlphaFoldDB" id="A0A4D9CX64"/>
<dbReference type="InterPro" id="IPR050838">
    <property type="entry name" value="Ketopantoate_reductase"/>
</dbReference>
<keyword evidence="2" id="KW-0521">NADP</keyword>
<organism evidence="7 8">
    <name type="scientific">Nannochloropsis salina CCMP1776</name>
    <dbReference type="NCBI Taxonomy" id="1027361"/>
    <lineage>
        <taxon>Eukaryota</taxon>
        <taxon>Sar</taxon>
        <taxon>Stramenopiles</taxon>
        <taxon>Ochrophyta</taxon>
        <taxon>Eustigmatophyceae</taxon>
        <taxon>Eustigmatales</taxon>
        <taxon>Monodopsidaceae</taxon>
        <taxon>Microchloropsis</taxon>
        <taxon>Microchloropsis salina</taxon>
    </lineage>
</organism>
<evidence type="ECO:0008006" key="9">
    <source>
        <dbReference type="Google" id="ProtNLM"/>
    </source>
</evidence>
<evidence type="ECO:0000313" key="7">
    <source>
        <dbReference type="EMBL" id="TFJ81118.1"/>
    </source>
</evidence>
<dbReference type="SUPFAM" id="SSF48179">
    <property type="entry name" value="6-phosphogluconate dehydrogenase C-terminal domain-like"/>
    <property type="match status" value="1"/>
</dbReference>
<dbReference type="Gene3D" id="1.10.1040.10">
    <property type="entry name" value="N-(1-d-carboxylethyl)-l-norvaline Dehydrogenase, domain 2"/>
    <property type="match status" value="1"/>
</dbReference>
<dbReference type="PANTHER" id="PTHR43765">
    <property type="entry name" value="2-DEHYDROPANTOATE 2-REDUCTASE-RELATED"/>
    <property type="match status" value="1"/>
</dbReference>
<dbReference type="GO" id="GO:0008677">
    <property type="term" value="F:2-dehydropantoate 2-reductase activity"/>
    <property type="evidence" value="ECO:0007669"/>
    <property type="project" value="TreeGrafter"/>
</dbReference>
<gene>
    <name evidence="7" type="ORF">NSK_007548</name>
</gene>
<dbReference type="PANTHER" id="PTHR43765:SF2">
    <property type="entry name" value="2-DEHYDROPANTOATE 2-REDUCTASE"/>
    <property type="match status" value="1"/>
</dbReference>
<dbReference type="Pfam" id="PF08546">
    <property type="entry name" value="ApbA_C"/>
    <property type="match status" value="1"/>
</dbReference>
<dbReference type="Gene3D" id="3.40.50.720">
    <property type="entry name" value="NAD(P)-binding Rossmann-like Domain"/>
    <property type="match status" value="1"/>
</dbReference>
<dbReference type="InterPro" id="IPR013332">
    <property type="entry name" value="KPR_N"/>
</dbReference>
<dbReference type="GO" id="GO:0005737">
    <property type="term" value="C:cytoplasm"/>
    <property type="evidence" value="ECO:0007669"/>
    <property type="project" value="TreeGrafter"/>
</dbReference>
<dbReference type="InterPro" id="IPR008927">
    <property type="entry name" value="6-PGluconate_DH-like_C_sf"/>
</dbReference>
<evidence type="ECO:0000256" key="3">
    <source>
        <dbReference type="ARBA" id="ARBA00023002"/>
    </source>
</evidence>
<feature type="region of interest" description="Disordered" evidence="4">
    <location>
        <begin position="46"/>
        <end position="72"/>
    </location>
</feature>
<accession>A0A4D9CX64</accession>
<comment type="caution">
    <text evidence="7">The sequence shown here is derived from an EMBL/GenBank/DDBJ whole genome shotgun (WGS) entry which is preliminary data.</text>
</comment>
<evidence type="ECO:0000259" key="5">
    <source>
        <dbReference type="Pfam" id="PF02558"/>
    </source>
</evidence>
<proteinExistence type="inferred from homology"/>
<evidence type="ECO:0000256" key="2">
    <source>
        <dbReference type="ARBA" id="ARBA00022857"/>
    </source>
</evidence>
<dbReference type="EMBL" id="SDOX01000144">
    <property type="protein sequence ID" value="TFJ81118.1"/>
    <property type="molecule type" value="Genomic_DNA"/>
</dbReference>
<dbReference type="SUPFAM" id="SSF51735">
    <property type="entry name" value="NAD(P)-binding Rossmann-fold domains"/>
    <property type="match status" value="1"/>
</dbReference>
<feature type="domain" description="Ketopantoate reductase N-terminal" evidence="5">
    <location>
        <begin position="84"/>
        <end position="159"/>
    </location>
</feature>
<evidence type="ECO:0000256" key="1">
    <source>
        <dbReference type="ARBA" id="ARBA00007870"/>
    </source>
</evidence>
<feature type="domain" description="Ketopantoate reductase C-terminal" evidence="6">
    <location>
        <begin position="163"/>
        <end position="268"/>
    </location>
</feature>
<reference evidence="7 8" key="1">
    <citation type="submission" date="2019-01" db="EMBL/GenBank/DDBJ databases">
        <title>Nuclear Genome Assembly of the Microalgal Biofuel strain Nannochloropsis salina CCMP1776.</title>
        <authorList>
            <person name="Hovde B."/>
        </authorList>
    </citation>
    <scope>NUCLEOTIDE SEQUENCE [LARGE SCALE GENOMIC DNA]</scope>
    <source>
        <strain evidence="7 8">CCMP1776</strain>
    </source>
</reference>
<name>A0A4D9CX64_9STRA</name>
<dbReference type="OrthoDB" id="73846at2759"/>
<feature type="compositionally biased region" description="Low complexity" evidence="4">
    <location>
        <begin position="46"/>
        <end position="66"/>
    </location>
</feature>
<protein>
    <recommendedName>
        <fullName evidence="9">Ketopantoate reductase N-terminal domain-containing protein</fullName>
    </recommendedName>
</protein>
<dbReference type="Pfam" id="PF02558">
    <property type="entry name" value="ApbA"/>
    <property type="match status" value="1"/>
</dbReference>
<dbReference type="Proteomes" id="UP000355283">
    <property type="component" value="Unassembled WGS sequence"/>
</dbReference>
<keyword evidence="8" id="KW-1185">Reference proteome</keyword>
<comment type="similarity">
    <text evidence="1">Belongs to the ketopantoate reductase family.</text>
</comment>
<evidence type="ECO:0000259" key="6">
    <source>
        <dbReference type="Pfam" id="PF08546"/>
    </source>
</evidence>
<evidence type="ECO:0000256" key="4">
    <source>
        <dbReference type="SAM" id="MobiDB-lite"/>
    </source>
</evidence>
<evidence type="ECO:0000313" key="8">
    <source>
        <dbReference type="Proteomes" id="UP000355283"/>
    </source>
</evidence>
<dbReference type="GO" id="GO:0050661">
    <property type="term" value="F:NADP binding"/>
    <property type="evidence" value="ECO:0007669"/>
    <property type="project" value="TreeGrafter"/>
</dbReference>
<keyword evidence="3" id="KW-0560">Oxidoreductase</keyword>
<dbReference type="InterPro" id="IPR013328">
    <property type="entry name" value="6PGD_dom2"/>
</dbReference>
<dbReference type="InterPro" id="IPR013752">
    <property type="entry name" value="KPA_reductase"/>
</dbReference>